<keyword evidence="2" id="KW-1185">Reference proteome</keyword>
<evidence type="ECO:0000313" key="2">
    <source>
        <dbReference type="Proteomes" id="UP001619911"/>
    </source>
</evidence>
<proteinExistence type="predicted"/>
<reference evidence="1 2" key="1">
    <citation type="submission" date="2023-07" db="EMBL/GenBank/DDBJ databases">
        <title>Bacillus lucianemedeirus sp. nov, a new species isolated from an immunobiological production facility.</title>
        <authorList>
            <person name="Costa L.V."/>
            <person name="Miranda R.V.S.L."/>
            <person name="Brandao M.L.L."/>
            <person name="Reis C.M.F."/>
            <person name="Frazao A.M."/>
            <person name="Cruz F.V."/>
            <person name="Baio P.V.P."/>
            <person name="Veras J.F.C."/>
            <person name="Ramos J.N."/>
            <person name="Vieira V."/>
        </authorList>
    </citation>
    <scope>NUCLEOTIDE SEQUENCE [LARGE SCALE GENOMIC DNA]</scope>
    <source>
        <strain evidence="1 2">B190/17</strain>
    </source>
</reference>
<protein>
    <submittedName>
        <fullName evidence="1">Uncharacterized protein</fullName>
    </submittedName>
</protein>
<dbReference type="Proteomes" id="UP001619911">
    <property type="component" value="Unassembled WGS sequence"/>
</dbReference>
<accession>A0ABW8IC16</accession>
<sequence>MKSKAQTWKLPYNSPKYTLTITIKVIERVCFILTKVMSINEDRNIRLTGKEMDLLRS</sequence>
<organism evidence="1 2">
    <name type="scientific">Bacillus lumedeiriae</name>
    <dbReference type="NCBI Taxonomy" id="3058829"/>
    <lineage>
        <taxon>Bacteria</taxon>
        <taxon>Bacillati</taxon>
        <taxon>Bacillota</taxon>
        <taxon>Bacilli</taxon>
        <taxon>Bacillales</taxon>
        <taxon>Bacillaceae</taxon>
        <taxon>Bacillus</taxon>
    </lineage>
</organism>
<gene>
    <name evidence="1" type="ORF">QYG89_15480</name>
</gene>
<dbReference type="EMBL" id="JAUIYO010000020">
    <property type="protein sequence ID" value="MFK2827053.1"/>
    <property type="molecule type" value="Genomic_DNA"/>
</dbReference>
<comment type="caution">
    <text evidence="1">The sequence shown here is derived from an EMBL/GenBank/DDBJ whole genome shotgun (WGS) entry which is preliminary data.</text>
</comment>
<dbReference type="RefSeq" id="WP_404318977.1">
    <property type="nucleotide sequence ID" value="NZ_JAUIYO010000020.1"/>
</dbReference>
<evidence type="ECO:0000313" key="1">
    <source>
        <dbReference type="EMBL" id="MFK2827053.1"/>
    </source>
</evidence>
<name>A0ABW8IC16_9BACI</name>